<evidence type="ECO:0000313" key="2">
    <source>
        <dbReference type="EMBL" id="KAK1342046.1"/>
    </source>
</evidence>
<accession>A0AA40LQ36</accession>
<name>A0AA40LQ36_CNENI</name>
<comment type="caution">
    <text evidence="2">The sequence shown here is derived from an EMBL/GenBank/DDBJ whole genome shotgun (WGS) entry which is preliminary data.</text>
</comment>
<protein>
    <submittedName>
        <fullName evidence="2">Uncharacterized protein</fullName>
    </submittedName>
</protein>
<proteinExistence type="predicted"/>
<dbReference type="EMBL" id="JAULJE010000006">
    <property type="protein sequence ID" value="KAK1342046.1"/>
    <property type="molecule type" value="Genomic_DNA"/>
</dbReference>
<organism evidence="2 3">
    <name type="scientific">Cnephaeus nilssonii</name>
    <name type="common">Northern bat</name>
    <name type="synonym">Eptesicus nilssonii</name>
    <dbReference type="NCBI Taxonomy" id="3371016"/>
    <lineage>
        <taxon>Eukaryota</taxon>
        <taxon>Metazoa</taxon>
        <taxon>Chordata</taxon>
        <taxon>Craniata</taxon>
        <taxon>Vertebrata</taxon>
        <taxon>Euteleostomi</taxon>
        <taxon>Mammalia</taxon>
        <taxon>Eutheria</taxon>
        <taxon>Laurasiatheria</taxon>
        <taxon>Chiroptera</taxon>
        <taxon>Yangochiroptera</taxon>
        <taxon>Vespertilionidae</taxon>
        <taxon>Cnephaeus</taxon>
    </lineage>
</organism>
<dbReference type="Proteomes" id="UP001177744">
    <property type="component" value="Unassembled WGS sequence"/>
</dbReference>
<feature type="compositionally biased region" description="Basic and acidic residues" evidence="1">
    <location>
        <begin position="90"/>
        <end position="115"/>
    </location>
</feature>
<feature type="compositionally biased region" description="Polar residues" evidence="1">
    <location>
        <begin position="1"/>
        <end position="12"/>
    </location>
</feature>
<evidence type="ECO:0000256" key="1">
    <source>
        <dbReference type="SAM" id="MobiDB-lite"/>
    </source>
</evidence>
<sequence length="167" mass="19032">MSSDLTFSQWSPTEPGAPGTRQPHSITALPTHSDRDLGEDPMFSCCLPVSRGRCLRRGSDESVFSRGRRWIRTRTQRKGRLWPFSRRRHSESSTRAKEGPQLVKEEPQLVHEDPRPMPSREGPPLSPNRRKALFTSVLQCCACGIRTRTEDLEPKEAEPKGEKVENR</sequence>
<feature type="region of interest" description="Disordered" evidence="1">
    <location>
        <begin position="81"/>
        <end position="129"/>
    </location>
</feature>
<keyword evidence="3" id="KW-1185">Reference proteome</keyword>
<evidence type="ECO:0000313" key="3">
    <source>
        <dbReference type="Proteomes" id="UP001177744"/>
    </source>
</evidence>
<dbReference type="AlphaFoldDB" id="A0AA40LQ36"/>
<feature type="region of interest" description="Disordered" evidence="1">
    <location>
        <begin position="1"/>
        <end position="37"/>
    </location>
</feature>
<gene>
    <name evidence="2" type="ORF">QTO34_016799</name>
</gene>
<reference evidence="2" key="1">
    <citation type="submission" date="2023-06" db="EMBL/GenBank/DDBJ databases">
        <title>Reference genome for the Northern bat (Eptesicus nilssonii), a most northern bat species.</title>
        <authorList>
            <person name="Laine V.N."/>
            <person name="Pulliainen A.T."/>
            <person name="Lilley T.M."/>
        </authorList>
    </citation>
    <scope>NUCLEOTIDE SEQUENCE</scope>
    <source>
        <strain evidence="2">BLF_Eptnil</strain>
        <tissue evidence="2">Kidney</tissue>
    </source>
</reference>